<proteinExistence type="predicted"/>
<dbReference type="InterPro" id="IPR000160">
    <property type="entry name" value="GGDEF_dom"/>
</dbReference>
<dbReference type="EMBL" id="VSSQ01001718">
    <property type="protein sequence ID" value="MPM10623.1"/>
    <property type="molecule type" value="Genomic_DNA"/>
</dbReference>
<feature type="transmembrane region" description="Helical" evidence="1">
    <location>
        <begin position="248"/>
        <end position="271"/>
    </location>
</feature>
<dbReference type="Pfam" id="PF00990">
    <property type="entry name" value="GGDEF"/>
    <property type="match status" value="1"/>
</dbReference>
<dbReference type="SUPFAM" id="SSF55073">
    <property type="entry name" value="Nucleotide cyclase"/>
    <property type="match status" value="1"/>
</dbReference>
<dbReference type="AlphaFoldDB" id="A0A644X8M9"/>
<dbReference type="SMART" id="SM00267">
    <property type="entry name" value="GGDEF"/>
    <property type="match status" value="1"/>
</dbReference>
<dbReference type="InterPro" id="IPR050469">
    <property type="entry name" value="Diguanylate_Cyclase"/>
</dbReference>
<dbReference type="NCBIfam" id="TIGR00254">
    <property type="entry name" value="GGDEF"/>
    <property type="match status" value="1"/>
</dbReference>
<accession>A0A644X8M9</accession>
<feature type="transmembrane region" description="Helical" evidence="1">
    <location>
        <begin position="62"/>
        <end position="82"/>
    </location>
</feature>
<dbReference type="GO" id="GO:0052621">
    <property type="term" value="F:diguanylate cyclase activity"/>
    <property type="evidence" value="ECO:0007669"/>
    <property type="project" value="TreeGrafter"/>
</dbReference>
<feature type="domain" description="GGDEF" evidence="2">
    <location>
        <begin position="308"/>
        <end position="436"/>
    </location>
</feature>
<keyword evidence="1" id="KW-1133">Transmembrane helix</keyword>
<dbReference type="Gene3D" id="3.30.70.270">
    <property type="match status" value="1"/>
</dbReference>
<evidence type="ECO:0000256" key="1">
    <source>
        <dbReference type="SAM" id="Phobius"/>
    </source>
</evidence>
<name>A0A644X8M9_9ZZZZ</name>
<gene>
    <name evidence="3" type="ORF">SDC9_56955</name>
</gene>
<organism evidence="3">
    <name type="scientific">bioreactor metagenome</name>
    <dbReference type="NCBI Taxonomy" id="1076179"/>
    <lineage>
        <taxon>unclassified sequences</taxon>
        <taxon>metagenomes</taxon>
        <taxon>ecological metagenomes</taxon>
    </lineage>
</organism>
<dbReference type="PANTHER" id="PTHR45138:SF9">
    <property type="entry name" value="DIGUANYLATE CYCLASE DGCM-RELATED"/>
    <property type="match status" value="1"/>
</dbReference>
<keyword evidence="1" id="KW-0812">Transmembrane</keyword>
<dbReference type="PROSITE" id="PS50887">
    <property type="entry name" value="GGDEF"/>
    <property type="match status" value="1"/>
</dbReference>
<evidence type="ECO:0000259" key="2">
    <source>
        <dbReference type="PROSITE" id="PS50887"/>
    </source>
</evidence>
<dbReference type="GO" id="GO:0043709">
    <property type="term" value="P:cell adhesion involved in single-species biofilm formation"/>
    <property type="evidence" value="ECO:0007669"/>
    <property type="project" value="TreeGrafter"/>
</dbReference>
<reference evidence="3" key="1">
    <citation type="submission" date="2019-08" db="EMBL/GenBank/DDBJ databases">
        <authorList>
            <person name="Kucharzyk K."/>
            <person name="Murdoch R.W."/>
            <person name="Higgins S."/>
            <person name="Loffler F."/>
        </authorList>
    </citation>
    <scope>NUCLEOTIDE SEQUENCE</scope>
</reference>
<dbReference type="GO" id="GO:1902201">
    <property type="term" value="P:negative regulation of bacterial-type flagellum-dependent cell motility"/>
    <property type="evidence" value="ECO:0007669"/>
    <property type="project" value="TreeGrafter"/>
</dbReference>
<dbReference type="InterPro" id="IPR043128">
    <property type="entry name" value="Rev_trsase/Diguanyl_cyclase"/>
</dbReference>
<sequence length="436" mass="49126">MRIPAASIRLRTHFTGSLDDKPDNLRYKCGRSRRETQRILLSAFRGLMRKPLHITFSGKRNYLLLLAATTLCLFVPAQFLYFRTTSVLKDNARMRALSIATTVATFLEDDIEVYRAIADASDLEKTPRLYADYQRYNGLLRTIKEQSGAQFVYTEAFVDDTTIRYILDAEMPDSELFSPFGSLDEMDETEQIAYTTRTAAGSRDLISSDWGVFLSAFAPIIDARDDSLAGLVGVDYSAATLLLQSRKLLYLHIITFSVLSLLLAFSLYVVIQLISVRAYTDELTGLGNRRAMNKTMVRLEREARRRGKAFVLLTLDVDAFKPINDEHGHPVGDKVLVRIAETLLQHSDWEEGCFRSGGDEFAMLLPCGDLEQAQQISRQIKADVQAVFLPELKGQALSVSIGTAMWQEGDSLETLVKRSDASLYEMKKHQTTRKKG</sequence>
<comment type="caution">
    <text evidence="3">The sequence shown here is derived from an EMBL/GenBank/DDBJ whole genome shotgun (WGS) entry which is preliminary data.</text>
</comment>
<dbReference type="CDD" id="cd01949">
    <property type="entry name" value="GGDEF"/>
    <property type="match status" value="1"/>
</dbReference>
<dbReference type="InterPro" id="IPR029787">
    <property type="entry name" value="Nucleotide_cyclase"/>
</dbReference>
<keyword evidence="1" id="KW-0472">Membrane</keyword>
<evidence type="ECO:0000313" key="3">
    <source>
        <dbReference type="EMBL" id="MPM10623.1"/>
    </source>
</evidence>
<dbReference type="PANTHER" id="PTHR45138">
    <property type="entry name" value="REGULATORY COMPONENTS OF SENSORY TRANSDUCTION SYSTEM"/>
    <property type="match status" value="1"/>
</dbReference>
<dbReference type="GO" id="GO:0005886">
    <property type="term" value="C:plasma membrane"/>
    <property type="evidence" value="ECO:0007669"/>
    <property type="project" value="TreeGrafter"/>
</dbReference>
<protein>
    <recommendedName>
        <fullName evidence="2">GGDEF domain-containing protein</fullName>
    </recommendedName>
</protein>